<dbReference type="PANTHER" id="PTHR35997">
    <property type="entry name" value="COTTON FIBER PROTEIN-RELATED"/>
    <property type="match status" value="1"/>
</dbReference>
<evidence type="ECO:0000313" key="3">
    <source>
        <dbReference type="EMBL" id="KAK1645629.1"/>
    </source>
</evidence>
<organism evidence="3 4">
    <name type="scientific">Lolium multiflorum</name>
    <name type="common">Italian ryegrass</name>
    <name type="synonym">Lolium perenne subsp. multiflorum</name>
    <dbReference type="NCBI Taxonomy" id="4521"/>
    <lineage>
        <taxon>Eukaryota</taxon>
        <taxon>Viridiplantae</taxon>
        <taxon>Streptophyta</taxon>
        <taxon>Embryophyta</taxon>
        <taxon>Tracheophyta</taxon>
        <taxon>Spermatophyta</taxon>
        <taxon>Magnoliopsida</taxon>
        <taxon>Liliopsida</taxon>
        <taxon>Poales</taxon>
        <taxon>Poaceae</taxon>
        <taxon>BOP clade</taxon>
        <taxon>Pooideae</taxon>
        <taxon>Poodae</taxon>
        <taxon>Poeae</taxon>
        <taxon>Poeae Chloroplast Group 2 (Poeae type)</taxon>
        <taxon>Loliodinae</taxon>
        <taxon>Loliinae</taxon>
        <taxon>Lolium</taxon>
    </lineage>
</organism>
<comment type="caution">
    <text evidence="3">The sequence shown here is derived from an EMBL/GenBank/DDBJ whole genome shotgun (WGS) entry which is preliminary data.</text>
</comment>
<keyword evidence="2" id="KW-1133">Transmembrane helix</keyword>
<keyword evidence="2" id="KW-0472">Membrane</keyword>
<feature type="transmembrane region" description="Helical" evidence="2">
    <location>
        <begin position="64"/>
        <end position="85"/>
    </location>
</feature>
<evidence type="ECO:0000256" key="1">
    <source>
        <dbReference type="SAM" id="MobiDB-lite"/>
    </source>
</evidence>
<protein>
    <submittedName>
        <fullName evidence="3">Uncharacterized protein</fullName>
    </submittedName>
</protein>
<feature type="compositionally biased region" description="Polar residues" evidence="1">
    <location>
        <begin position="1"/>
        <end position="12"/>
    </location>
</feature>
<dbReference type="AlphaFoldDB" id="A0AAD8S4X4"/>
<dbReference type="Proteomes" id="UP001231189">
    <property type="component" value="Unassembled WGS sequence"/>
</dbReference>
<proteinExistence type="predicted"/>
<gene>
    <name evidence="3" type="ORF">QYE76_063434</name>
</gene>
<sequence length="376" mass="41099">MAGAQDSGQKHNYAQPASREYKNGGCARQRSKAQRGCTLHAIDLTYVHRVRAYQFGMVTMQPQAITKVSISALVISLPIIYVSLLRVPPSTLARDSTFWFLMSNSIIAIIAADSGMLFLGSASHHHQDEDFSDVVPSEQPAATVREDYYGDAMSVPLMASSYEPTAPVDMSDVIIAGGGQLLPTGGAVTVQEDYYRDALSPPLMASFHEPTAPVDMSCVLVGGGEELPTSGLVRSKAADTGVMEMEEGHALSLIQGEGARSNPSTDMVDQEEAPELELVSTSKDDEMIVEGEHYTISPAPLMTVTPDDHAQQDEGSVQVVREEVKPQWCSVTEENKPPLEKERDYWQLSDDELNRKVEEFITRFNRDMIEQEAAAA</sequence>
<dbReference type="PANTHER" id="PTHR35997:SF17">
    <property type="entry name" value="DUF4408 DOMAIN-CONTAINING PROTEIN"/>
    <property type="match status" value="1"/>
</dbReference>
<feature type="region of interest" description="Disordered" evidence="1">
    <location>
        <begin position="1"/>
        <end position="27"/>
    </location>
</feature>
<keyword evidence="2" id="KW-0812">Transmembrane</keyword>
<evidence type="ECO:0000313" key="4">
    <source>
        <dbReference type="Proteomes" id="UP001231189"/>
    </source>
</evidence>
<keyword evidence="4" id="KW-1185">Reference proteome</keyword>
<evidence type="ECO:0000256" key="2">
    <source>
        <dbReference type="SAM" id="Phobius"/>
    </source>
</evidence>
<dbReference type="EMBL" id="JAUUTY010000004">
    <property type="protein sequence ID" value="KAK1645629.1"/>
    <property type="molecule type" value="Genomic_DNA"/>
</dbReference>
<name>A0AAD8S4X4_LOLMU</name>
<accession>A0AAD8S4X4</accession>
<reference evidence="3" key="1">
    <citation type="submission" date="2023-07" db="EMBL/GenBank/DDBJ databases">
        <title>A chromosome-level genome assembly of Lolium multiflorum.</title>
        <authorList>
            <person name="Chen Y."/>
            <person name="Copetti D."/>
            <person name="Kolliker R."/>
            <person name="Studer B."/>
        </authorList>
    </citation>
    <scope>NUCLEOTIDE SEQUENCE</scope>
    <source>
        <strain evidence="3">02402/16</strain>
        <tissue evidence="3">Leaf</tissue>
    </source>
</reference>
<feature type="transmembrane region" description="Helical" evidence="2">
    <location>
        <begin position="97"/>
        <end position="119"/>
    </location>
</feature>